<dbReference type="AlphaFoldDB" id="W4RQP7"/>
<organism evidence="4 5">
    <name type="scientific">Mesobacillus boroniphilus JCM 21738</name>
    <dbReference type="NCBI Taxonomy" id="1294265"/>
    <lineage>
        <taxon>Bacteria</taxon>
        <taxon>Bacillati</taxon>
        <taxon>Bacillota</taxon>
        <taxon>Bacilli</taxon>
        <taxon>Bacillales</taxon>
        <taxon>Bacillaceae</taxon>
        <taxon>Mesobacillus</taxon>
    </lineage>
</organism>
<keyword evidence="4" id="KW-0830">Ubiquinone</keyword>
<comment type="similarity">
    <text evidence="1">Belongs to the complex I 30 kDa subunit family.</text>
</comment>
<dbReference type="RefSeq" id="WP_023613588.1">
    <property type="nucleotide sequence ID" value="NZ_BAUW01000053.1"/>
</dbReference>
<evidence type="ECO:0000256" key="1">
    <source>
        <dbReference type="ARBA" id="ARBA00007569"/>
    </source>
</evidence>
<dbReference type="PANTHER" id="PTHR10884">
    <property type="entry name" value="NADH DEHYDROGENASE UBIQUINONE IRON-SULFUR PROTEIN 3"/>
    <property type="match status" value="1"/>
</dbReference>
<feature type="compositionally biased region" description="Basic and acidic residues" evidence="2">
    <location>
        <begin position="35"/>
        <end position="56"/>
    </location>
</feature>
<dbReference type="NCBIfam" id="NF005832">
    <property type="entry name" value="PRK07735.1"/>
    <property type="match status" value="1"/>
</dbReference>
<comment type="caution">
    <text evidence="4">The sequence shown here is derived from an EMBL/GenBank/DDBJ whole genome shotgun (WGS) entry which is preliminary data.</text>
</comment>
<evidence type="ECO:0000259" key="3">
    <source>
        <dbReference type="Pfam" id="PF00329"/>
    </source>
</evidence>
<gene>
    <name evidence="4" type="ORF">JCM21738_3698</name>
</gene>
<feature type="domain" description="NADH:ubiquinone oxidoreductase 30kDa subunit" evidence="3">
    <location>
        <begin position="305"/>
        <end position="418"/>
    </location>
</feature>
<evidence type="ECO:0000313" key="4">
    <source>
        <dbReference type="EMBL" id="GAE46775.1"/>
    </source>
</evidence>
<dbReference type="eggNOG" id="COG0852">
    <property type="taxonomic scope" value="Bacteria"/>
</dbReference>
<evidence type="ECO:0000313" key="5">
    <source>
        <dbReference type="Proteomes" id="UP000018949"/>
    </source>
</evidence>
<dbReference type="Gene3D" id="3.30.460.80">
    <property type="entry name" value="NADH:ubiquinone oxidoreductase, 30kDa subunit"/>
    <property type="match status" value="1"/>
</dbReference>
<feature type="region of interest" description="Disordered" evidence="2">
    <location>
        <begin position="1"/>
        <end position="64"/>
    </location>
</feature>
<dbReference type="EMBL" id="BAUW01000053">
    <property type="protein sequence ID" value="GAE46775.1"/>
    <property type="molecule type" value="Genomic_DNA"/>
</dbReference>
<dbReference type="Proteomes" id="UP000018949">
    <property type="component" value="Unassembled WGS sequence"/>
</dbReference>
<dbReference type="GO" id="GO:0008137">
    <property type="term" value="F:NADH dehydrogenase (ubiquinone) activity"/>
    <property type="evidence" value="ECO:0007669"/>
    <property type="project" value="InterPro"/>
</dbReference>
<dbReference type="Pfam" id="PF00329">
    <property type="entry name" value="Complex1_30kDa"/>
    <property type="match status" value="1"/>
</dbReference>
<dbReference type="PANTHER" id="PTHR10884:SF14">
    <property type="entry name" value="NADH DEHYDROGENASE [UBIQUINONE] IRON-SULFUR PROTEIN 3, MITOCHONDRIAL"/>
    <property type="match status" value="1"/>
</dbReference>
<evidence type="ECO:0000256" key="2">
    <source>
        <dbReference type="SAM" id="MobiDB-lite"/>
    </source>
</evidence>
<sequence length="424" mass="45104">MSGEKDLEQIKREAAQKAKELAKQRQAAKQAVEGNDPKEVADKVAEPEVKETDAKAETPAGDDAELAKKKAAAAAKAKAAALAKMKANAQSDEAWEAKEEVSTPVEGQDAELAKKKAAAAKAKAAALAKMKATGQVEEDAKAETPAVTDAPAGDDDELAKKKAAAVAKAKAAAAAKRKAQAEAGGEADVPAGDDDDLAKKKAAAVAKAKAAAKAKAKAAAGGGSADDEKAKAIAAAKAKAAAAAKAKSAAGVKAGAEEPVEEKEPSPNQPYLDKYVKAITDNLGDDILEEFYINPLSKDVPTLVAKKESYYRLAEFLKYNELLGFDYLSELHGTDFQTHMEVYVHLYSYRNRQSVALKVKLDRDQPVTQSVQPLWAGADWPECETYDLLGIKFEGHPNLHRIMLGEDWVGHPLRKDYEPYDVEV</sequence>
<name>W4RQP7_9BACI</name>
<feature type="region of interest" description="Disordered" evidence="2">
    <location>
        <begin position="133"/>
        <end position="200"/>
    </location>
</feature>
<feature type="compositionally biased region" description="Low complexity" evidence="2">
    <location>
        <begin position="164"/>
        <end position="174"/>
    </location>
</feature>
<dbReference type="SUPFAM" id="SSF143243">
    <property type="entry name" value="Nqo5-like"/>
    <property type="match status" value="1"/>
</dbReference>
<feature type="compositionally biased region" description="Basic and acidic residues" evidence="2">
    <location>
        <begin position="1"/>
        <end position="23"/>
    </location>
</feature>
<accession>W4RQP7</accession>
<proteinExistence type="inferred from homology"/>
<reference evidence="4 5" key="1">
    <citation type="submission" date="2013-12" db="EMBL/GenBank/DDBJ databases">
        <title>NBRP : Genome information of microbial organism related human and environment.</title>
        <authorList>
            <person name="Hattori M."/>
            <person name="Oshima K."/>
            <person name="Inaba H."/>
            <person name="Suda W."/>
            <person name="Sakamoto M."/>
            <person name="Iino T."/>
            <person name="Kitahara M."/>
            <person name="Oshida Y."/>
            <person name="Iida T."/>
            <person name="Kudo T."/>
            <person name="Itoh T."/>
            <person name="Ahmed I."/>
            <person name="Ohkuma M."/>
        </authorList>
    </citation>
    <scope>NUCLEOTIDE SEQUENCE [LARGE SCALE GENOMIC DNA]</scope>
    <source>
        <strain evidence="4 5">JCM 21738</strain>
    </source>
</reference>
<dbReference type="InterPro" id="IPR037232">
    <property type="entry name" value="NADH_quin_OxRdtase_su_C/D-like"/>
</dbReference>
<dbReference type="InterPro" id="IPR001268">
    <property type="entry name" value="NADH_UbQ_OxRdtase_30kDa_su"/>
</dbReference>
<protein>
    <submittedName>
        <fullName evidence="4">NADH-ubiquinone oxidoreductase chain C</fullName>
    </submittedName>
</protein>
<keyword evidence="5" id="KW-1185">Reference proteome</keyword>